<dbReference type="PROSITE" id="PS51159">
    <property type="entry name" value="CBM21"/>
    <property type="match status" value="1"/>
</dbReference>
<dbReference type="InterPro" id="IPR005036">
    <property type="entry name" value="CBM21_dom"/>
</dbReference>
<evidence type="ECO:0000313" key="2">
    <source>
        <dbReference type="EMBL" id="RMX44137.1"/>
    </source>
</evidence>
<accession>A0A3M6TRS9</accession>
<feature type="domain" description="CBM21" evidence="1">
    <location>
        <begin position="105"/>
        <end position="212"/>
    </location>
</feature>
<dbReference type="GO" id="GO:0000164">
    <property type="term" value="C:protein phosphatase type 1 complex"/>
    <property type="evidence" value="ECO:0007669"/>
    <property type="project" value="TreeGrafter"/>
</dbReference>
<dbReference type="Gene3D" id="2.60.40.2440">
    <property type="entry name" value="Carbohydrate binding type-21 domain"/>
    <property type="match status" value="1"/>
</dbReference>
<dbReference type="Pfam" id="PF03370">
    <property type="entry name" value="CBM_21"/>
    <property type="match status" value="1"/>
</dbReference>
<keyword evidence="3" id="KW-1185">Reference proteome</keyword>
<dbReference type="PANTHER" id="PTHR12307">
    <property type="entry name" value="PROTEIN PHOSPHATASE 1 REGULATORY SUBUNIT"/>
    <property type="match status" value="1"/>
</dbReference>
<dbReference type="GO" id="GO:0008157">
    <property type="term" value="F:protein phosphatase 1 binding"/>
    <property type="evidence" value="ECO:0007669"/>
    <property type="project" value="TreeGrafter"/>
</dbReference>
<dbReference type="GO" id="GO:0005979">
    <property type="term" value="P:regulation of glycogen biosynthetic process"/>
    <property type="evidence" value="ECO:0007669"/>
    <property type="project" value="TreeGrafter"/>
</dbReference>
<evidence type="ECO:0000259" key="1">
    <source>
        <dbReference type="PROSITE" id="PS51159"/>
    </source>
</evidence>
<dbReference type="OrthoDB" id="1881at2759"/>
<dbReference type="InterPro" id="IPR050782">
    <property type="entry name" value="PP1_regulatory_subunit_3"/>
</dbReference>
<dbReference type="GO" id="GO:2001069">
    <property type="term" value="F:glycogen binding"/>
    <property type="evidence" value="ECO:0007669"/>
    <property type="project" value="TreeGrafter"/>
</dbReference>
<name>A0A3M6TRS9_POCDA</name>
<sequence length="216" mass="25634">MSQCLILKGHRTVQRHPFQVFFDVKADKLALIENFFGFFMVNKKRVTFADILGFSLVSVVEIYPENWFPDRISEKHRSQAKSDRNYRRSQLKCLFDQPANTEDFHRRVKREHVCLENVVCDKNVIRGFVRVLNVAYAKEVFVRYTMEGWKTFREQSAYYLSTSKDVTTDTFFFGVSLPSDWQDASTVEFAVCYRVSGQEYWDNNYKRNYSIRLGFK</sequence>
<reference evidence="2 3" key="1">
    <citation type="journal article" date="2018" name="Sci. Rep.">
        <title>Comparative analysis of the Pocillopora damicornis genome highlights role of immune system in coral evolution.</title>
        <authorList>
            <person name="Cunning R."/>
            <person name="Bay R.A."/>
            <person name="Gillette P."/>
            <person name="Baker A.C."/>
            <person name="Traylor-Knowles N."/>
        </authorList>
    </citation>
    <scope>NUCLEOTIDE SEQUENCE [LARGE SCALE GENOMIC DNA]</scope>
    <source>
        <strain evidence="2">RSMAS</strain>
        <tissue evidence="2">Whole animal</tissue>
    </source>
</reference>
<dbReference type="PANTHER" id="PTHR12307:SF36">
    <property type="entry name" value="GLYCOGEN-BINDING SUBUNIT 76A"/>
    <property type="match status" value="1"/>
</dbReference>
<dbReference type="InterPro" id="IPR038175">
    <property type="entry name" value="CBM21_dom_sf"/>
</dbReference>
<dbReference type="AlphaFoldDB" id="A0A3M6TRS9"/>
<protein>
    <recommendedName>
        <fullName evidence="1">CBM21 domain-containing protein</fullName>
    </recommendedName>
</protein>
<dbReference type="EMBL" id="RCHS01003049">
    <property type="protein sequence ID" value="RMX44137.1"/>
    <property type="molecule type" value="Genomic_DNA"/>
</dbReference>
<proteinExistence type="predicted"/>
<gene>
    <name evidence="2" type="ORF">pdam_00002487</name>
</gene>
<evidence type="ECO:0000313" key="3">
    <source>
        <dbReference type="Proteomes" id="UP000275408"/>
    </source>
</evidence>
<comment type="caution">
    <text evidence="2">The sequence shown here is derived from an EMBL/GenBank/DDBJ whole genome shotgun (WGS) entry which is preliminary data.</text>
</comment>
<organism evidence="2 3">
    <name type="scientific">Pocillopora damicornis</name>
    <name type="common">Cauliflower coral</name>
    <name type="synonym">Millepora damicornis</name>
    <dbReference type="NCBI Taxonomy" id="46731"/>
    <lineage>
        <taxon>Eukaryota</taxon>
        <taxon>Metazoa</taxon>
        <taxon>Cnidaria</taxon>
        <taxon>Anthozoa</taxon>
        <taxon>Hexacorallia</taxon>
        <taxon>Scleractinia</taxon>
        <taxon>Astrocoeniina</taxon>
        <taxon>Pocilloporidae</taxon>
        <taxon>Pocillopora</taxon>
    </lineage>
</organism>
<dbReference type="Proteomes" id="UP000275408">
    <property type="component" value="Unassembled WGS sequence"/>
</dbReference>
<dbReference type="STRING" id="46731.A0A3M6TRS9"/>